<dbReference type="EMBL" id="MCFG01000239">
    <property type="protein sequence ID" value="ORX77655.1"/>
    <property type="molecule type" value="Genomic_DNA"/>
</dbReference>
<protein>
    <submittedName>
        <fullName evidence="2">Uncharacterized protein</fullName>
    </submittedName>
</protein>
<accession>A0A1Y1WW77</accession>
<evidence type="ECO:0000313" key="2">
    <source>
        <dbReference type="EMBL" id="ORX77655.1"/>
    </source>
</evidence>
<keyword evidence="3" id="KW-1185">Reference proteome</keyword>
<keyword evidence="1" id="KW-0472">Membrane</keyword>
<name>A0A1Y1WW77_9FUNG</name>
<reference evidence="2 3" key="1">
    <citation type="submission" date="2016-08" db="EMBL/GenBank/DDBJ databases">
        <title>A Parts List for Fungal Cellulosomes Revealed by Comparative Genomics.</title>
        <authorList>
            <consortium name="DOE Joint Genome Institute"/>
            <person name="Haitjema C.H."/>
            <person name="Gilmore S.P."/>
            <person name="Henske J.K."/>
            <person name="Solomon K.V."/>
            <person name="De Groot R."/>
            <person name="Kuo A."/>
            <person name="Mondo S.J."/>
            <person name="Salamov A.A."/>
            <person name="Labutti K."/>
            <person name="Zhao Z."/>
            <person name="Chiniquy J."/>
            <person name="Barry K."/>
            <person name="Brewer H.M."/>
            <person name="Purvine S.O."/>
            <person name="Wright A.T."/>
            <person name="Boxma B."/>
            <person name="Van Alen T."/>
            <person name="Hackstein J.H."/>
            <person name="Baker S.E."/>
            <person name="Grigoriev I.V."/>
            <person name="O'Malley M.A."/>
        </authorList>
    </citation>
    <scope>NUCLEOTIDE SEQUENCE [LARGE SCALE GENOMIC DNA]</scope>
    <source>
        <strain evidence="2 3">S4</strain>
    </source>
</reference>
<sequence length="117" mass="13360">MDGITDLYSLEKDRSLFKRKLGSLYSLMFTVSVKTAIHPILSCILFFLEDVQLIYFVTFNKDVISLNEKIRTFIGYMALNNIKYSIFITNVLLKGIMSNSIYKGLSENEGVLGQVIM</sequence>
<dbReference type="AlphaFoldDB" id="A0A1Y1WW77"/>
<keyword evidence="1" id="KW-0812">Transmembrane</keyword>
<dbReference type="STRING" id="1754192.A0A1Y1WW77"/>
<evidence type="ECO:0000256" key="1">
    <source>
        <dbReference type="SAM" id="Phobius"/>
    </source>
</evidence>
<evidence type="ECO:0000313" key="3">
    <source>
        <dbReference type="Proteomes" id="UP000193944"/>
    </source>
</evidence>
<proteinExistence type="predicted"/>
<organism evidence="2 3">
    <name type="scientific">Anaeromyces robustus</name>
    <dbReference type="NCBI Taxonomy" id="1754192"/>
    <lineage>
        <taxon>Eukaryota</taxon>
        <taxon>Fungi</taxon>
        <taxon>Fungi incertae sedis</taxon>
        <taxon>Chytridiomycota</taxon>
        <taxon>Chytridiomycota incertae sedis</taxon>
        <taxon>Neocallimastigomycetes</taxon>
        <taxon>Neocallimastigales</taxon>
        <taxon>Neocallimastigaceae</taxon>
        <taxon>Anaeromyces</taxon>
    </lineage>
</organism>
<feature type="transmembrane region" description="Helical" evidence="1">
    <location>
        <begin position="24"/>
        <end position="48"/>
    </location>
</feature>
<keyword evidence="1" id="KW-1133">Transmembrane helix</keyword>
<dbReference type="Proteomes" id="UP000193944">
    <property type="component" value="Unassembled WGS sequence"/>
</dbReference>
<reference evidence="2 3" key="2">
    <citation type="submission" date="2016-08" db="EMBL/GenBank/DDBJ databases">
        <title>Pervasive Adenine N6-methylation of Active Genes in Fungi.</title>
        <authorList>
            <consortium name="DOE Joint Genome Institute"/>
            <person name="Mondo S.J."/>
            <person name="Dannebaum R.O."/>
            <person name="Kuo R.C."/>
            <person name="Labutti K."/>
            <person name="Haridas S."/>
            <person name="Kuo A."/>
            <person name="Salamov A."/>
            <person name="Ahrendt S.R."/>
            <person name="Lipzen A."/>
            <person name="Sullivan W."/>
            <person name="Andreopoulos W.B."/>
            <person name="Clum A."/>
            <person name="Lindquist E."/>
            <person name="Daum C."/>
            <person name="Ramamoorthy G.K."/>
            <person name="Gryganskyi A."/>
            <person name="Culley D."/>
            <person name="Magnuson J.K."/>
            <person name="James T.Y."/>
            <person name="O'Malley M.A."/>
            <person name="Stajich J.E."/>
            <person name="Spatafora J.W."/>
            <person name="Visel A."/>
            <person name="Grigoriev I.V."/>
        </authorList>
    </citation>
    <scope>NUCLEOTIDE SEQUENCE [LARGE SCALE GENOMIC DNA]</scope>
    <source>
        <strain evidence="2 3">S4</strain>
    </source>
</reference>
<comment type="caution">
    <text evidence="2">The sequence shown here is derived from an EMBL/GenBank/DDBJ whole genome shotgun (WGS) entry which is preliminary data.</text>
</comment>
<gene>
    <name evidence="2" type="ORF">BCR32DRAFT_270510</name>
</gene>